<keyword evidence="3 6" id="KW-0812">Transmembrane</keyword>
<dbReference type="GO" id="GO:0022857">
    <property type="term" value="F:transmembrane transporter activity"/>
    <property type="evidence" value="ECO:0007669"/>
    <property type="project" value="TreeGrafter"/>
</dbReference>
<dbReference type="InterPro" id="IPR003838">
    <property type="entry name" value="ABC3_permease_C"/>
</dbReference>
<feature type="transmembrane region" description="Helical" evidence="6">
    <location>
        <begin position="771"/>
        <end position="795"/>
    </location>
</feature>
<evidence type="ECO:0000313" key="10">
    <source>
        <dbReference type="Proteomes" id="UP000294498"/>
    </source>
</evidence>
<evidence type="ECO:0000313" key="9">
    <source>
        <dbReference type="EMBL" id="TDW95804.1"/>
    </source>
</evidence>
<dbReference type="Pfam" id="PF02687">
    <property type="entry name" value="FtsX"/>
    <property type="match status" value="2"/>
</dbReference>
<evidence type="ECO:0000256" key="6">
    <source>
        <dbReference type="SAM" id="Phobius"/>
    </source>
</evidence>
<sequence length="894" mass="99759">MKYTTVEELLMDDGFLAWYHLSDDKQIEFWDAWIASSEEHRALARAAVQTLQYLQFRPQTQKNLQEKADQIWDRIKTNIRKEATPQKIKTKTASPVMLASSYMKVALRNFRNGKMHSLINISGLSVGMAVAVLIGLWIMDELSYNTYHANYSQTAQVMIHGTQNGSGFADGSVPIPLAQAIRSTHGSDFERIGLATFPGGGHTLAAGDNKFTEPGAFMEQEASDILALKLRKGSLSLSDPHTILLSETTAQKLFGARDPIGRIVKMDNNGRLVLKVTGVYEDVPDNDDFKDLHFLCPWELFVTSWDWIKPALTDWEFTATSILVQIPEHRDFNVLSAKIKDLITQNWKPKEKGIHEDVFLFPMSRWHLYSNFENGVNTGGLITFVWLFGIIGVFVLLLACINFMNLSTARSEKRAREVGIRKVMGSVRGQLIQQFLSESILIALMAFVLSLGLAQLVLPWFDGIAGKRLDMPWFNGWFWGMGLVFTLFTGIIAGSYPALFLSSFQPVKVLKGTFRLGRFAAAPRKVLVVFQFAISVLLINGTIIVFREINYAKDRPTGYDRAGLISIQETTPEVYNNYSIIRSELLRTGAATNMAESQCPVTNIFAGANGYDWPGKTAGQADNFAVVDVRHEFGQTIGWQVVQGRDFSKAYPSDSMGMILNESAVKFMGLKHPIGAIVHDRDHKTYTVIGIVKDIIQTNPYGNIPQTIYTILHEGGNFLTIRLNPALGPQEALKRVEAVFKQYNPAAPFAYTFADKDYAKKFGDEERLGSLALFFALLAIFISALGLFGLASFVAEQRTKEIGIRKVLGASLLSLWQLLSGEFAILILMSLVIATPLARYFMGQWLSHYNYRTGIPWWIFAGAGLGAMILTMSTVSYQSIKAALLSPVKSLRTE</sequence>
<dbReference type="PANTHER" id="PTHR30572">
    <property type="entry name" value="MEMBRANE COMPONENT OF TRANSPORTER-RELATED"/>
    <property type="match status" value="1"/>
</dbReference>
<feature type="transmembrane region" description="Helical" evidence="6">
    <location>
        <begin position="807"/>
        <end position="835"/>
    </location>
</feature>
<evidence type="ECO:0000256" key="4">
    <source>
        <dbReference type="ARBA" id="ARBA00022989"/>
    </source>
</evidence>
<dbReference type="InterPro" id="IPR050250">
    <property type="entry name" value="Macrolide_Exporter_MacB"/>
</dbReference>
<dbReference type="RefSeq" id="WP_246073735.1">
    <property type="nucleotide sequence ID" value="NZ_SODV01000002.1"/>
</dbReference>
<evidence type="ECO:0000256" key="1">
    <source>
        <dbReference type="ARBA" id="ARBA00004651"/>
    </source>
</evidence>
<evidence type="ECO:0000259" key="7">
    <source>
        <dbReference type="Pfam" id="PF02687"/>
    </source>
</evidence>
<dbReference type="GO" id="GO:0005886">
    <property type="term" value="C:plasma membrane"/>
    <property type="evidence" value="ECO:0007669"/>
    <property type="project" value="UniProtKB-SubCell"/>
</dbReference>
<evidence type="ECO:0000256" key="5">
    <source>
        <dbReference type="ARBA" id="ARBA00023136"/>
    </source>
</evidence>
<feature type="domain" description="ABC3 transporter permease C-terminal" evidence="7">
    <location>
        <begin position="390"/>
        <end position="502"/>
    </location>
</feature>
<keyword evidence="5 6" id="KW-0472">Membrane</keyword>
<keyword evidence="4 6" id="KW-1133">Transmembrane helix</keyword>
<name>A0A4R8DEZ5_9BACT</name>
<feature type="transmembrane region" description="Helical" evidence="6">
    <location>
        <begin position="855"/>
        <end position="877"/>
    </location>
</feature>
<dbReference type="AlphaFoldDB" id="A0A4R8DEZ5"/>
<dbReference type="Pfam" id="PF12704">
    <property type="entry name" value="MacB_PCD"/>
    <property type="match status" value="1"/>
</dbReference>
<feature type="transmembrane region" description="Helical" evidence="6">
    <location>
        <begin position="525"/>
        <end position="546"/>
    </location>
</feature>
<organism evidence="9 10">
    <name type="scientific">Dinghuibacter silviterrae</name>
    <dbReference type="NCBI Taxonomy" id="1539049"/>
    <lineage>
        <taxon>Bacteria</taxon>
        <taxon>Pseudomonadati</taxon>
        <taxon>Bacteroidota</taxon>
        <taxon>Chitinophagia</taxon>
        <taxon>Chitinophagales</taxon>
        <taxon>Chitinophagaceae</taxon>
        <taxon>Dinghuibacter</taxon>
    </lineage>
</organism>
<dbReference type="EMBL" id="SODV01000002">
    <property type="protein sequence ID" value="TDW95804.1"/>
    <property type="molecule type" value="Genomic_DNA"/>
</dbReference>
<reference evidence="9 10" key="1">
    <citation type="submission" date="2019-03" db="EMBL/GenBank/DDBJ databases">
        <title>Genomic Encyclopedia of Type Strains, Phase IV (KMG-IV): sequencing the most valuable type-strain genomes for metagenomic binning, comparative biology and taxonomic classification.</title>
        <authorList>
            <person name="Goeker M."/>
        </authorList>
    </citation>
    <scope>NUCLEOTIDE SEQUENCE [LARGE SCALE GENOMIC DNA]</scope>
    <source>
        <strain evidence="9 10">DSM 100059</strain>
    </source>
</reference>
<dbReference type="PANTHER" id="PTHR30572:SF9">
    <property type="entry name" value="ABC TRANSPORTER PERMEASE PROTEIN"/>
    <property type="match status" value="1"/>
</dbReference>
<accession>A0A4R8DEZ5</accession>
<protein>
    <submittedName>
        <fullName evidence="9">ABC-type antimicrobial peptide transport system permease subunit</fullName>
    </submittedName>
</protein>
<evidence type="ECO:0000256" key="2">
    <source>
        <dbReference type="ARBA" id="ARBA00022475"/>
    </source>
</evidence>
<feature type="transmembrane region" description="Helical" evidence="6">
    <location>
        <begin position="440"/>
        <end position="458"/>
    </location>
</feature>
<feature type="transmembrane region" description="Helical" evidence="6">
    <location>
        <begin position="384"/>
        <end position="406"/>
    </location>
</feature>
<gene>
    <name evidence="9" type="ORF">EDB95_3615</name>
</gene>
<dbReference type="InterPro" id="IPR025857">
    <property type="entry name" value="MacB_PCD"/>
</dbReference>
<keyword evidence="2" id="KW-1003">Cell membrane</keyword>
<evidence type="ECO:0000259" key="8">
    <source>
        <dbReference type="Pfam" id="PF12704"/>
    </source>
</evidence>
<keyword evidence="10" id="KW-1185">Reference proteome</keyword>
<feature type="transmembrane region" description="Helical" evidence="6">
    <location>
        <begin position="118"/>
        <end position="139"/>
    </location>
</feature>
<comment type="subcellular location">
    <subcellularLocation>
        <location evidence="1">Cell membrane</location>
        <topology evidence="1">Multi-pass membrane protein</topology>
    </subcellularLocation>
</comment>
<comment type="caution">
    <text evidence="9">The sequence shown here is derived from an EMBL/GenBank/DDBJ whole genome shotgun (WGS) entry which is preliminary data.</text>
</comment>
<evidence type="ECO:0000256" key="3">
    <source>
        <dbReference type="ARBA" id="ARBA00022692"/>
    </source>
</evidence>
<feature type="domain" description="ABC3 transporter permease C-terminal" evidence="7">
    <location>
        <begin position="774"/>
        <end position="883"/>
    </location>
</feature>
<dbReference type="Proteomes" id="UP000294498">
    <property type="component" value="Unassembled WGS sequence"/>
</dbReference>
<proteinExistence type="predicted"/>
<feature type="domain" description="MacB-like periplasmic core" evidence="8">
    <location>
        <begin position="117"/>
        <end position="341"/>
    </location>
</feature>
<feature type="transmembrane region" description="Helical" evidence="6">
    <location>
        <begin position="478"/>
        <end position="504"/>
    </location>
</feature>